<protein>
    <submittedName>
        <fullName evidence="1">Uncharacterized protein</fullName>
    </submittedName>
</protein>
<dbReference type="EMBL" id="BARW01001660">
    <property type="protein sequence ID" value="GAI62258.1"/>
    <property type="molecule type" value="Genomic_DNA"/>
</dbReference>
<organism evidence="1">
    <name type="scientific">marine sediment metagenome</name>
    <dbReference type="NCBI Taxonomy" id="412755"/>
    <lineage>
        <taxon>unclassified sequences</taxon>
        <taxon>metagenomes</taxon>
        <taxon>ecological metagenomes</taxon>
    </lineage>
</organism>
<proteinExistence type="predicted"/>
<comment type="caution">
    <text evidence="1">The sequence shown here is derived from an EMBL/GenBank/DDBJ whole genome shotgun (WGS) entry which is preliminary data.</text>
</comment>
<evidence type="ECO:0000313" key="1">
    <source>
        <dbReference type="EMBL" id="GAI62258.1"/>
    </source>
</evidence>
<sequence>MSQSPNKLEKINKITSTHSNLFKRIFKELNFIIKGRREIMYSDIINLIIREGYRGEIYNEIILWCNYNIRQGKYIVVIEQIKL</sequence>
<reference evidence="1" key="1">
    <citation type="journal article" date="2014" name="Front. Microbiol.">
        <title>High frequency of phylogenetically diverse reductive dehalogenase-homologous genes in deep subseafloor sedimentary metagenomes.</title>
        <authorList>
            <person name="Kawai M."/>
            <person name="Futagami T."/>
            <person name="Toyoda A."/>
            <person name="Takaki Y."/>
            <person name="Nishi S."/>
            <person name="Hori S."/>
            <person name="Arai W."/>
            <person name="Tsubouchi T."/>
            <person name="Morono Y."/>
            <person name="Uchiyama I."/>
            <person name="Ito T."/>
            <person name="Fujiyama A."/>
            <person name="Inagaki F."/>
            <person name="Takami H."/>
        </authorList>
    </citation>
    <scope>NUCLEOTIDE SEQUENCE</scope>
    <source>
        <strain evidence="1">Expedition CK06-06</strain>
    </source>
</reference>
<name>X1Q211_9ZZZZ</name>
<dbReference type="AlphaFoldDB" id="X1Q211"/>
<gene>
    <name evidence="1" type="ORF">S12H4_05122</name>
</gene>
<accession>X1Q211</accession>